<protein>
    <submittedName>
        <fullName evidence="4">Lipopolysaccharide export system protein LptA</fullName>
    </submittedName>
</protein>
<evidence type="ECO:0000259" key="3">
    <source>
        <dbReference type="Pfam" id="PF03968"/>
    </source>
</evidence>
<keyword evidence="5" id="KW-1185">Reference proteome</keyword>
<feature type="signal peptide" evidence="2">
    <location>
        <begin position="1"/>
        <end position="22"/>
    </location>
</feature>
<dbReference type="GO" id="GO:0009279">
    <property type="term" value="C:cell outer membrane"/>
    <property type="evidence" value="ECO:0007669"/>
    <property type="project" value="TreeGrafter"/>
</dbReference>
<sequence length="186" mass="19462">MPRIDRHSAKTVLLGLMLAAMAAGPALSQDQQQGRLGGLKLSGDQPIQIESDKLEVREADSMAIFSGNVSVVQGPTLLKAGKMTVYYAKDGGGSATTGSANIDRLEVEDKVFVKSETQTATGDKGSFDMKTEILNLTGKEVVLTEGENVLTGCSLTANMKTGLAELGGCGGRVKTLLTPSSQQQSQ</sequence>
<dbReference type="AlphaFoldDB" id="A0A1I4BH49"/>
<dbReference type="InterPro" id="IPR052037">
    <property type="entry name" value="LPS_export_LptA"/>
</dbReference>
<dbReference type="PANTHER" id="PTHR36504:SF1">
    <property type="entry name" value="LIPOPOLYSACCHARIDE EXPORT SYSTEM PROTEIN LPTA"/>
    <property type="match status" value="1"/>
</dbReference>
<evidence type="ECO:0000313" key="5">
    <source>
        <dbReference type="Proteomes" id="UP000323300"/>
    </source>
</evidence>
<dbReference type="OrthoDB" id="9811926at2"/>
<dbReference type="GO" id="GO:0030288">
    <property type="term" value="C:outer membrane-bounded periplasmic space"/>
    <property type="evidence" value="ECO:0007669"/>
    <property type="project" value="TreeGrafter"/>
</dbReference>
<evidence type="ECO:0000313" key="4">
    <source>
        <dbReference type="EMBL" id="SFK67276.1"/>
    </source>
</evidence>
<dbReference type="Proteomes" id="UP000323300">
    <property type="component" value="Unassembled WGS sequence"/>
</dbReference>
<evidence type="ECO:0000256" key="2">
    <source>
        <dbReference type="SAM" id="SignalP"/>
    </source>
</evidence>
<dbReference type="InterPro" id="IPR005653">
    <property type="entry name" value="OstA-like_N"/>
</dbReference>
<feature type="domain" description="Organic solvent tolerance-like N-terminal" evidence="3">
    <location>
        <begin position="48"/>
        <end position="162"/>
    </location>
</feature>
<organism evidence="4 5">
    <name type="scientific">Neomesorhizobium albiziae</name>
    <dbReference type="NCBI Taxonomy" id="335020"/>
    <lineage>
        <taxon>Bacteria</taxon>
        <taxon>Pseudomonadati</taxon>
        <taxon>Pseudomonadota</taxon>
        <taxon>Alphaproteobacteria</taxon>
        <taxon>Hyphomicrobiales</taxon>
        <taxon>Phyllobacteriaceae</taxon>
        <taxon>Neomesorhizobium</taxon>
    </lineage>
</organism>
<gene>
    <name evidence="4" type="ORF">SAMN04488498_110101</name>
</gene>
<dbReference type="RefSeq" id="WP_149761351.1">
    <property type="nucleotide sequence ID" value="NZ_BSPE01000007.1"/>
</dbReference>
<accession>A0A1I4BH49</accession>
<proteinExistence type="predicted"/>
<evidence type="ECO:0000256" key="1">
    <source>
        <dbReference type="ARBA" id="ARBA00022729"/>
    </source>
</evidence>
<dbReference type="PANTHER" id="PTHR36504">
    <property type="entry name" value="LIPOPOLYSACCHARIDE EXPORT SYSTEM PROTEIN LPTA"/>
    <property type="match status" value="1"/>
</dbReference>
<dbReference type="EMBL" id="FOSL01000010">
    <property type="protein sequence ID" value="SFK67276.1"/>
    <property type="molecule type" value="Genomic_DNA"/>
</dbReference>
<dbReference type="GO" id="GO:0015920">
    <property type="term" value="P:lipopolysaccharide transport"/>
    <property type="evidence" value="ECO:0007669"/>
    <property type="project" value="TreeGrafter"/>
</dbReference>
<name>A0A1I4BH49_9HYPH</name>
<dbReference type="Gene3D" id="2.60.450.10">
    <property type="entry name" value="Lipopolysaccharide (LPS) transport protein A like domain"/>
    <property type="match status" value="1"/>
</dbReference>
<dbReference type="Pfam" id="PF03968">
    <property type="entry name" value="LptD_N"/>
    <property type="match status" value="1"/>
</dbReference>
<keyword evidence="1 2" id="KW-0732">Signal</keyword>
<reference evidence="4 5" key="1">
    <citation type="submission" date="2016-10" db="EMBL/GenBank/DDBJ databases">
        <authorList>
            <person name="Varghese N."/>
            <person name="Submissions S."/>
        </authorList>
    </citation>
    <scope>NUCLEOTIDE SEQUENCE [LARGE SCALE GENOMIC DNA]</scope>
    <source>
        <strain evidence="4 5">DSM 21822</strain>
    </source>
</reference>
<feature type="chain" id="PRO_5009302537" evidence="2">
    <location>
        <begin position="23"/>
        <end position="186"/>
    </location>
</feature>
<dbReference type="GO" id="GO:0017089">
    <property type="term" value="F:glycolipid transfer activity"/>
    <property type="evidence" value="ECO:0007669"/>
    <property type="project" value="TreeGrafter"/>
</dbReference>